<dbReference type="SUPFAM" id="SSF53187">
    <property type="entry name" value="Zn-dependent exopeptidases"/>
    <property type="match status" value="1"/>
</dbReference>
<comment type="caution">
    <text evidence="1">The sequence shown here is derived from an EMBL/GenBank/DDBJ whole genome shotgun (WGS) entry which is preliminary data.</text>
</comment>
<evidence type="ECO:0000313" key="2">
    <source>
        <dbReference type="Proteomes" id="UP001605261"/>
    </source>
</evidence>
<proteinExistence type="predicted"/>
<sequence>MRSSGLMAGAVLALIGMAALMVRGPRRTRPRVAITEVEPLPLPDADDLWRWIQALNAFGPRMTASPAHAQAVDYLAAELESLGLQVHRLPHRIQRWTPQHCAVQLDDGTPIAVAAPYPYSGQTDAQGVHGRLVWLASARQMDAARDAIAVVQVDPVALSRAKAAMVFQRRTVLPDAGADFTRDEVMPILAPLVDPHLLVRARKAGVRAVICVFAGLSDALARDQVLPFTTPWMDCPALWVDQAAGNALRAAAQAGRSATLVLQAERTEAMTDSLHAVLPGQVRGESILVNTHTDGPNACEENGSAGLLALAAAFAKRPRRRDMVFVFASGHFQIPQFTDRGQATMAWLRAHPQWWDGKGRHARAVACLTLEHLGCMEWKDRPGRGAPQPTGRLEREIVYATNPVMEQVYRAAVAGRSKLRSVVVAPRFSALFLGEGASPYLCGIPGIGLVPGPDYLCQQLPNGGLERLDAGFAWQQVQSFARALAMLDAMAADTIGAATPALDRPLQRLRAVFSG</sequence>
<evidence type="ECO:0000313" key="1">
    <source>
        <dbReference type="EMBL" id="MFG6108429.1"/>
    </source>
</evidence>
<accession>A0ABW7CUH2</accession>
<evidence type="ECO:0008006" key="3">
    <source>
        <dbReference type="Google" id="ProtNLM"/>
    </source>
</evidence>
<dbReference type="Gene3D" id="3.40.630.10">
    <property type="entry name" value="Zn peptidases"/>
    <property type="match status" value="1"/>
</dbReference>
<dbReference type="EMBL" id="JBHGCJ010000002">
    <property type="protein sequence ID" value="MFG6108429.1"/>
    <property type="molecule type" value="Genomic_DNA"/>
</dbReference>
<organism evidence="1 2">
    <name type="scientific">Stenotrophomonas nematodicola</name>
    <dbReference type="NCBI Taxonomy" id="2656746"/>
    <lineage>
        <taxon>Bacteria</taxon>
        <taxon>Pseudomonadati</taxon>
        <taxon>Pseudomonadota</taxon>
        <taxon>Gammaproteobacteria</taxon>
        <taxon>Lysobacterales</taxon>
        <taxon>Lysobacteraceae</taxon>
        <taxon>Stenotrophomonas</taxon>
    </lineage>
</organism>
<keyword evidence="2" id="KW-1185">Reference proteome</keyword>
<gene>
    <name evidence="1" type="ORF">ACEU0G_002369</name>
</gene>
<dbReference type="RefSeq" id="WP_394161622.1">
    <property type="nucleotide sequence ID" value="NZ_JBHGCJ010000002.1"/>
</dbReference>
<name>A0ABW7CUH2_9GAMM</name>
<dbReference type="Proteomes" id="UP001605261">
    <property type="component" value="Unassembled WGS sequence"/>
</dbReference>
<protein>
    <recommendedName>
        <fullName evidence="3">PA domain-containing protein</fullName>
    </recommendedName>
</protein>
<reference evidence="1 2" key="1">
    <citation type="submission" date="2024-09" db="EMBL/GenBank/DDBJ databases">
        <authorList>
            <consortium name="All-Russian atlas of soil microorganisms"/>
            <consortium name="as a basis for the search for new antimicrobial producers and enzymes with unique properties"/>
            <person name="Sokolova E.A."/>
            <person name="Voronina E.N."/>
        </authorList>
    </citation>
    <scope>NUCLEOTIDE SEQUENCE [LARGE SCALE GENOMIC DNA]</scope>
    <source>
        <strain evidence="1 2">AF-22b-331.1</strain>
    </source>
</reference>
<dbReference type="Gene3D" id="3.50.30.30">
    <property type="match status" value="1"/>
</dbReference>